<comment type="caution">
    <text evidence="7">The sequence shown here is derived from an EMBL/GenBank/DDBJ whole genome shotgun (WGS) entry which is preliminary data.</text>
</comment>
<protein>
    <submittedName>
        <fullName evidence="7">EGF-like domain, Wall-associated receptor kinase, galacturonan-binding domain protein</fullName>
    </submittedName>
</protein>
<dbReference type="InterPro" id="IPR000742">
    <property type="entry name" value="EGF"/>
</dbReference>
<dbReference type="Pfam" id="PF07645">
    <property type="entry name" value="EGF_CA"/>
    <property type="match status" value="1"/>
</dbReference>
<keyword evidence="3" id="KW-0677">Repeat</keyword>
<keyword evidence="7" id="KW-0418">Kinase</keyword>
<dbReference type="PROSITE" id="PS00010">
    <property type="entry name" value="ASX_HYDROXYL"/>
    <property type="match status" value="1"/>
</dbReference>
<keyword evidence="4" id="KW-1015">Disulfide bond</keyword>
<keyword evidence="8" id="KW-1185">Reference proteome</keyword>
<dbReference type="InterPro" id="IPR049883">
    <property type="entry name" value="NOTCH1_EGF-like"/>
</dbReference>
<evidence type="ECO:0000256" key="3">
    <source>
        <dbReference type="ARBA" id="ARBA00022737"/>
    </source>
</evidence>
<keyword evidence="1 5" id="KW-0245">EGF-like domain</keyword>
<reference evidence="7 8" key="1">
    <citation type="journal article" date="2018" name="Mol. Plant">
        <title>The genome of Artemisia annua provides insight into the evolution of Asteraceae family and artemisinin biosynthesis.</title>
        <authorList>
            <person name="Shen Q."/>
            <person name="Zhang L."/>
            <person name="Liao Z."/>
            <person name="Wang S."/>
            <person name="Yan T."/>
            <person name="Shi P."/>
            <person name="Liu M."/>
            <person name="Fu X."/>
            <person name="Pan Q."/>
            <person name="Wang Y."/>
            <person name="Lv Z."/>
            <person name="Lu X."/>
            <person name="Zhang F."/>
            <person name="Jiang W."/>
            <person name="Ma Y."/>
            <person name="Chen M."/>
            <person name="Hao X."/>
            <person name="Li L."/>
            <person name="Tang Y."/>
            <person name="Lv G."/>
            <person name="Zhou Y."/>
            <person name="Sun X."/>
            <person name="Brodelius P.E."/>
            <person name="Rose J.K.C."/>
            <person name="Tang K."/>
        </authorList>
    </citation>
    <scope>NUCLEOTIDE SEQUENCE [LARGE SCALE GENOMIC DNA]</scope>
    <source>
        <strain evidence="8">cv. Huhao1</strain>
        <tissue evidence="7">Leaf</tissue>
    </source>
</reference>
<evidence type="ECO:0000259" key="6">
    <source>
        <dbReference type="PROSITE" id="PS50026"/>
    </source>
</evidence>
<dbReference type="STRING" id="35608.A0A2U1N4D7"/>
<evidence type="ECO:0000313" key="7">
    <source>
        <dbReference type="EMBL" id="PWA68365.1"/>
    </source>
</evidence>
<accession>A0A2U1N4D7</accession>
<feature type="domain" description="EGF-like" evidence="6">
    <location>
        <begin position="4"/>
        <end position="46"/>
    </location>
</feature>
<dbReference type="PROSITE" id="PS50026">
    <property type="entry name" value="EGF_3"/>
    <property type="match status" value="1"/>
</dbReference>
<dbReference type="Gene3D" id="2.10.25.10">
    <property type="entry name" value="Laminin"/>
    <property type="match status" value="1"/>
</dbReference>
<dbReference type="SMART" id="SM00181">
    <property type="entry name" value="EGF"/>
    <property type="match status" value="1"/>
</dbReference>
<dbReference type="FunFam" id="2.10.25.10:FF:000038">
    <property type="entry name" value="Fibrillin 2"/>
    <property type="match status" value="1"/>
</dbReference>
<dbReference type="OrthoDB" id="690332at2759"/>
<gene>
    <name evidence="7" type="ORF">CTI12_AA305350</name>
</gene>
<dbReference type="GO" id="GO:0005509">
    <property type="term" value="F:calcium ion binding"/>
    <property type="evidence" value="ECO:0007669"/>
    <property type="project" value="InterPro"/>
</dbReference>
<keyword evidence="2" id="KW-0732">Signal</keyword>
<evidence type="ECO:0000256" key="4">
    <source>
        <dbReference type="ARBA" id="ARBA00023157"/>
    </source>
</evidence>
<evidence type="ECO:0000256" key="5">
    <source>
        <dbReference type="PROSITE-ProRule" id="PRU00076"/>
    </source>
</evidence>
<evidence type="ECO:0000256" key="1">
    <source>
        <dbReference type="ARBA" id="ARBA00022536"/>
    </source>
</evidence>
<comment type="caution">
    <text evidence="5">Lacks conserved residue(s) required for the propagation of feature annotation.</text>
</comment>
<proteinExistence type="predicted"/>
<evidence type="ECO:0000256" key="2">
    <source>
        <dbReference type="ARBA" id="ARBA00022729"/>
    </source>
</evidence>
<dbReference type="AlphaFoldDB" id="A0A2U1N4D7"/>
<dbReference type="InterPro" id="IPR001881">
    <property type="entry name" value="EGF-like_Ca-bd_dom"/>
</dbReference>
<dbReference type="GO" id="GO:0016301">
    <property type="term" value="F:kinase activity"/>
    <property type="evidence" value="ECO:0007669"/>
    <property type="project" value="UniProtKB-KW"/>
</dbReference>
<dbReference type="Proteomes" id="UP000245207">
    <property type="component" value="Unassembled WGS sequence"/>
</dbReference>
<keyword evidence="7" id="KW-0675">Receptor</keyword>
<keyword evidence="7" id="KW-0808">Transferase</keyword>
<dbReference type="EMBL" id="PKPP01003650">
    <property type="protein sequence ID" value="PWA68365.1"/>
    <property type="molecule type" value="Genomic_DNA"/>
</dbReference>
<evidence type="ECO:0000313" key="8">
    <source>
        <dbReference type="Proteomes" id="UP000245207"/>
    </source>
</evidence>
<dbReference type="SUPFAM" id="SSF57196">
    <property type="entry name" value="EGF/Laminin"/>
    <property type="match status" value="1"/>
</dbReference>
<dbReference type="InterPro" id="IPR000152">
    <property type="entry name" value="EGF-type_Asp/Asn_hydroxyl_site"/>
</dbReference>
<dbReference type="PROSITE" id="PS01187">
    <property type="entry name" value="EGF_CA"/>
    <property type="match status" value="1"/>
</dbReference>
<dbReference type="InterPro" id="IPR018097">
    <property type="entry name" value="EGF_Ca-bd_CS"/>
</dbReference>
<sequence length="99" mass="11151">MFADINECNDKSNFHCDGNCINTPGSYSCTCRPGYTGNATTPNGCQRDKGSNFPVMIFTLGNSLYYQVTINMSTLTLQKIPYGKSMYRLDYVDYHYTTP</sequence>
<organism evidence="7 8">
    <name type="scientific">Artemisia annua</name>
    <name type="common">Sweet wormwood</name>
    <dbReference type="NCBI Taxonomy" id="35608"/>
    <lineage>
        <taxon>Eukaryota</taxon>
        <taxon>Viridiplantae</taxon>
        <taxon>Streptophyta</taxon>
        <taxon>Embryophyta</taxon>
        <taxon>Tracheophyta</taxon>
        <taxon>Spermatophyta</taxon>
        <taxon>Magnoliopsida</taxon>
        <taxon>eudicotyledons</taxon>
        <taxon>Gunneridae</taxon>
        <taxon>Pentapetalae</taxon>
        <taxon>asterids</taxon>
        <taxon>campanulids</taxon>
        <taxon>Asterales</taxon>
        <taxon>Asteraceae</taxon>
        <taxon>Asteroideae</taxon>
        <taxon>Anthemideae</taxon>
        <taxon>Artemisiinae</taxon>
        <taxon>Artemisia</taxon>
    </lineage>
</organism>
<dbReference type="CDD" id="cd00054">
    <property type="entry name" value="EGF_CA"/>
    <property type="match status" value="1"/>
</dbReference>
<dbReference type="SMART" id="SM00179">
    <property type="entry name" value="EGF_CA"/>
    <property type="match status" value="1"/>
</dbReference>
<name>A0A2U1N4D7_ARTAN</name>